<keyword evidence="2" id="KW-1185">Reference proteome</keyword>
<gene>
    <name evidence="1" type="ORF">F4820DRAFT_430997</name>
</gene>
<reference evidence="1 2" key="1">
    <citation type="journal article" date="2022" name="New Phytol.">
        <title>Ecological generalism drives hyperdiversity of secondary metabolite gene clusters in xylarialean endophytes.</title>
        <authorList>
            <person name="Franco M.E.E."/>
            <person name="Wisecaver J.H."/>
            <person name="Arnold A.E."/>
            <person name="Ju Y.M."/>
            <person name="Slot J.C."/>
            <person name="Ahrendt S."/>
            <person name="Moore L.P."/>
            <person name="Eastman K.E."/>
            <person name="Scott K."/>
            <person name="Konkel Z."/>
            <person name="Mondo S.J."/>
            <person name="Kuo A."/>
            <person name="Hayes R.D."/>
            <person name="Haridas S."/>
            <person name="Andreopoulos B."/>
            <person name="Riley R."/>
            <person name="LaButti K."/>
            <person name="Pangilinan J."/>
            <person name="Lipzen A."/>
            <person name="Amirebrahimi M."/>
            <person name="Yan J."/>
            <person name="Adam C."/>
            <person name="Keymanesh K."/>
            <person name="Ng V."/>
            <person name="Louie K."/>
            <person name="Northen T."/>
            <person name="Drula E."/>
            <person name="Henrissat B."/>
            <person name="Hsieh H.M."/>
            <person name="Youens-Clark K."/>
            <person name="Lutzoni F."/>
            <person name="Miadlikowska J."/>
            <person name="Eastwood D.C."/>
            <person name="Hamelin R.C."/>
            <person name="Grigoriev I.V."/>
            <person name="U'Ren J.M."/>
        </authorList>
    </citation>
    <scope>NUCLEOTIDE SEQUENCE [LARGE SCALE GENOMIC DNA]</scope>
    <source>
        <strain evidence="1 2">CBS 119005</strain>
    </source>
</reference>
<organism evidence="1 2">
    <name type="scientific">Hypoxylon rubiginosum</name>
    <dbReference type="NCBI Taxonomy" id="110542"/>
    <lineage>
        <taxon>Eukaryota</taxon>
        <taxon>Fungi</taxon>
        <taxon>Dikarya</taxon>
        <taxon>Ascomycota</taxon>
        <taxon>Pezizomycotina</taxon>
        <taxon>Sordariomycetes</taxon>
        <taxon>Xylariomycetidae</taxon>
        <taxon>Xylariales</taxon>
        <taxon>Hypoxylaceae</taxon>
        <taxon>Hypoxylon</taxon>
    </lineage>
</organism>
<protein>
    <submittedName>
        <fullName evidence="1">Uncharacterized protein</fullName>
    </submittedName>
</protein>
<evidence type="ECO:0000313" key="1">
    <source>
        <dbReference type="EMBL" id="KAI4862304.1"/>
    </source>
</evidence>
<proteinExistence type="predicted"/>
<dbReference type="EMBL" id="MU393529">
    <property type="protein sequence ID" value="KAI4862304.1"/>
    <property type="molecule type" value="Genomic_DNA"/>
</dbReference>
<comment type="caution">
    <text evidence="1">The sequence shown here is derived from an EMBL/GenBank/DDBJ whole genome shotgun (WGS) entry which is preliminary data.</text>
</comment>
<dbReference type="Proteomes" id="UP001497700">
    <property type="component" value="Unassembled WGS sequence"/>
</dbReference>
<evidence type="ECO:0000313" key="2">
    <source>
        <dbReference type="Proteomes" id="UP001497700"/>
    </source>
</evidence>
<name>A0ACB9YTJ3_9PEZI</name>
<sequence length="240" mass="27125">MAYQPPNAYYSQGHPIYLYTAPLEYQKHVFNFTKPRDAIGHWAVCVQGQCYELAKNRDNDKKKKDPKYKVNWLPEDVWKAGRQPCKKSDPIGYTERPWPPQTIQYICGEVWRRPLQGKYVYDENNCQVFVRLLVDLIGDKQTQAQFPASFDIWSKRMGITRDSTVLIATAGIATVAAAASLVATPVDVTGTAAAGFAVSASMVLRSTTALFNDRASKEMFIKKAQAELREELTRQGIFAY</sequence>
<accession>A0ACB9YTJ3</accession>